<evidence type="ECO:0000256" key="3">
    <source>
        <dbReference type="ARBA" id="ARBA00022679"/>
    </source>
</evidence>
<organism evidence="6 7">
    <name type="scientific">Acidiferrimicrobium australe</name>
    <dbReference type="NCBI Taxonomy" id="2664430"/>
    <lineage>
        <taxon>Bacteria</taxon>
        <taxon>Bacillati</taxon>
        <taxon>Actinomycetota</taxon>
        <taxon>Acidimicrobiia</taxon>
        <taxon>Acidimicrobiales</taxon>
        <taxon>Acidimicrobiaceae</taxon>
        <taxon>Acidiferrimicrobium</taxon>
    </lineage>
</organism>
<dbReference type="GO" id="GO:0008483">
    <property type="term" value="F:transaminase activity"/>
    <property type="evidence" value="ECO:0007669"/>
    <property type="project" value="UniProtKB-KW"/>
</dbReference>
<dbReference type="InterPro" id="IPR015421">
    <property type="entry name" value="PyrdxlP-dep_Trfase_major"/>
</dbReference>
<evidence type="ECO:0000256" key="4">
    <source>
        <dbReference type="ARBA" id="ARBA00022898"/>
    </source>
</evidence>
<comment type="cofactor">
    <cofactor evidence="1 5">
        <name>pyridoxal 5'-phosphate</name>
        <dbReference type="ChEBI" id="CHEBI:597326"/>
    </cofactor>
</comment>
<dbReference type="NCBIfam" id="TIGR01326">
    <property type="entry name" value="OAH_OAS_sulfhy"/>
    <property type="match status" value="1"/>
</dbReference>
<evidence type="ECO:0000313" key="7">
    <source>
        <dbReference type="Proteomes" id="UP000437736"/>
    </source>
</evidence>
<dbReference type="EMBL" id="WJHE01000213">
    <property type="protein sequence ID" value="MST32104.1"/>
    <property type="molecule type" value="Genomic_DNA"/>
</dbReference>
<dbReference type="InterPro" id="IPR015424">
    <property type="entry name" value="PyrdxlP-dep_Trfase"/>
</dbReference>
<dbReference type="InterPro" id="IPR000277">
    <property type="entry name" value="Cys/Met-Metab_PyrdxlP-dep_enz"/>
</dbReference>
<evidence type="ECO:0000256" key="2">
    <source>
        <dbReference type="ARBA" id="ARBA00009077"/>
    </source>
</evidence>
<accession>A0ABW9QQW1</accession>
<evidence type="ECO:0000313" key="6">
    <source>
        <dbReference type="EMBL" id="MST32104.1"/>
    </source>
</evidence>
<dbReference type="Gene3D" id="3.40.640.10">
    <property type="entry name" value="Type I PLP-dependent aspartate aminotransferase-like (Major domain)"/>
    <property type="match status" value="1"/>
</dbReference>
<evidence type="ECO:0000256" key="5">
    <source>
        <dbReference type="RuleBase" id="RU362118"/>
    </source>
</evidence>
<keyword evidence="3" id="KW-0808">Transferase</keyword>
<dbReference type="InterPro" id="IPR015422">
    <property type="entry name" value="PyrdxlP-dep_Trfase_small"/>
</dbReference>
<comment type="similarity">
    <text evidence="2 5">Belongs to the trans-sulfuration enzymes family.</text>
</comment>
<keyword evidence="7" id="KW-1185">Reference proteome</keyword>
<dbReference type="SUPFAM" id="SSF53383">
    <property type="entry name" value="PLP-dependent transferases"/>
    <property type="match status" value="1"/>
</dbReference>
<proteinExistence type="inferred from homology"/>
<dbReference type="PIRSF" id="PIRSF001434">
    <property type="entry name" value="CGS"/>
    <property type="match status" value="1"/>
</dbReference>
<dbReference type="InterPro" id="IPR054542">
    <property type="entry name" value="Cys_met_metab_PP"/>
</dbReference>
<reference evidence="6 7" key="1">
    <citation type="submission" date="2019-11" db="EMBL/GenBank/DDBJ databases">
        <title>Acidiferrimicrobium australis gen. nov., sp. nov., an acidophilic and obligately heterotrophic, member of the Actinobacteria that catalyses dissimilatory oxido- reduction of iron isolated from metal-rich acidic water in Chile.</title>
        <authorList>
            <person name="Gonzalez D."/>
            <person name="Huber K."/>
            <person name="Hedrich S."/>
            <person name="Rojas-Villalobos C."/>
            <person name="Quatrini R."/>
            <person name="Dinamarca M.A."/>
            <person name="Schwarz A."/>
            <person name="Canales C."/>
            <person name="Nancucheo I."/>
        </authorList>
    </citation>
    <scope>NUCLEOTIDE SEQUENCE [LARGE SCALE GENOMIC DNA]</scope>
    <source>
        <strain evidence="6 7">USS-CCA1</strain>
    </source>
</reference>
<dbReference type="Pfam" id="PF01053">
    <property type="entry name" value="Cys_Met_Meta_PP"/>
    <property type="match status" value="1"/>
</dbReference>
<name>A0ABW9QQW1_9ACTN</name>
<gene>
    <name evidence="6" type="ORF">GHK86_05100</name>
</gene>
<comment type="caution">
    <text evidence="6">The sequence shown here is derived from an EMBL/GenBank/DDBJ whole genome shotgun (WGS) entry which is preliminary data.</text>
</comment>
<evidence type="ECO:0000256" key="1">
    <source>
        <dbReference type="ARBA" id="ARBA00001933"/>
    </source>
</evidence>
<sequence length="421" mass="45197">MHDETIALHGGYESDGTRAVAVPVYQTVAHDFTDAAHAGAVFDLEQPGFHYNRINNPTNAVLEHRLAALERGRAALTVASGMAAVSYSVLTVARAGVNLVSTPQLYGATYTYFAHVLPTFGIEVRFAADDRAESIAERIDERTCGVFCESIGNPAGNVVDLQAVAEVAHARGVPLIVDNTVATPLMLKPAEHGADVVVHSLTKFIGGHGTTVGGALVDTGRFAWSEHAGRFPLFVEPEPAFHGVRFAVDFPEAPFAVRARSIALRNTGATLSPFNAFLVLQGLETLAVRLERHEANARAVARWLAGDPRVAWVSYSGFPDHPSHALAERYLAGRAPSIVTFGPKGGYDAAIRFFDGVKLFKRLVNLGDAKSLVAHPASTTHRQLRPEEHAKAGVTPDMIRLSVGLEHIDDLVADLDQALSR</sequence>
<dbReference type="Proteomes" id="UP000437736">
    <property type="component" value="Unassembled WGS sequence"/>
</dbReference>
<dbReference type="PROSITE" id="PS00868">
    <property type="entry name" value="CYS_MET_METAB_PP"/>
    <property type="match status" value="1"/>
</dbReference>
<dbReference type="Gene3D" id="3.90.1150.10">
    <property type="entry name" value="Aspartate Aminotransferase, domain 1"/>
    <property type="match status" value="1"/>
</dbReference>
<keyword evidence="6" id="KW-0032">Aminotransferase</keyword>
<keyword evidence="4 5" id="KW-0663">Pyridoxal phosphate</keyword>
<protein>
    <submittedName>
        <fullName evidence="6">Aminotransferase class I/II-fold pyridoxal phosphate-dependent enzyme</fullName>
    </submittedName>
</protein>
<dbReference type="PANTHER" id="PTHR43797">
    <property type="entry name" value="HOMOCYSTEINE/CYSTEINE SYNTHASE"/>
    <property type="match status" value="1"/>
</dbReference>
<dbReference type="CDD" id="cd00614">
    <property type="entry name" value="CGS_like"/>
    <property type="match status" value="1"/>
</dbReference>
<dbReference type="InterPro" id="IPR006235">
    <property type="entry name" value="OAc-hSer/O-AcSer_sulfhydrylase"/>
</dbReference>
<dbReference type="PANTHER" id="PTHR43797:SF2">
    <property type="entry name" value="HOMOCYSTEINE_CYSTEINE SYNTHASE"/>
    <property type="match status" value="1"/>
</dbReference>